<protein>
    <recommendedName>
        <fullName evidence="7">CBS domain-containing protein</fullName>
    </recommendedName>
</protein>
<dbReference type="InterPro" id="IPR036318">
    <property type="entry name" value="FAD-bd_PCMH-like_sf"/>
</dbReference>
<evidence type="ECO:0000313" key="9">
    <source>
        <dbReference type="Proteomes" id="UP000030185"/>
    </source>
</evidence>
<proteinExistence type="inferred from homology"/>
<keyword evidence="4" id="KW-0677">Repeat</keyword>
<dbReference type="SUPFAM" id="SSF54631">
    <property type="entry name" value="CBS-domain pair"/>
    <property type="match status" value="1"/>
</dbReference>
<dbReference type="InterPro" id="IPR005170">
    <property type="entry name" value="Transptr-assoc_dom"/>
</dbReference>
<dbReference type="eggNOG" id="COG1253">
    <property type="taxonomic scope" value="Bacteria"/>
</dbReference>
<dbReference type="Pfam" id="PF00571">
    <property type="entry name" value="CBS"/>
    <property type="match status" value="2"/>
</dbReference>
<dbReference type="FunFam" id="3.10.580.10:FF:000002">
    <property type="entry name" value="Magnesium/cobalt efflux protein CorC"/>
    <property type="match status" value="1"/>
</dbReference>
<dbReference type="InterPro" id="IPR000644">
    <property type="entry name" value="CBS_dom"/>
</dbReference>
<keyword evidence="9" id="KW-1185">Reference proteome</keyword>
<dbReference type="InterPro" id="IPR016169">
    <property type="entry name" value="FAD-bd_PCMH_sub2"/>
</dbReference>
<evidence type="ECO:0000256" key="2">
    <source>
        <dbReference type="ARBA" id="ARBA00006337"/>
    </source>
</evidence>
<sequence length="276" mass="31565">MLEKRLVKTYQSPLDKINEEFEAATGEETTVEEKEMIKGLVKFGKTSVKQIMKSRIDITAFSSEQTFGEVLEKISKHGFSRIPVYKDGIDNVEGILNIKDLFPYIKEQENPDFDWLKLLRPAYFIPETKKIEELLKEFQQMRQHMAIVVNEYGGVAGLVTLEDIIEEIVGEIADEFDEEDQTYIKINDNSWLFEGKISLNDFCKVFDLDPSVFEEVKGEAESLGGLLLQLNSDLPELGDKIMFERFLFIVESVNNKTVKKVKVSIVEANEVNETGS</sequence>
<feature type="domain" description="CBS" evidence="7">
    <location>
        <begin position="52"/>
        <end position="113"/>
    </location>
</feature>
<name>A0A098LDA6_9BACT</name>
<feature type="domain" description="CBS" evidence="7">
    <location>
        <begin position="118"/>
        <end position="175"/>
    </location>
</feature>
<dbReference type="Gene3D" id="3.10.580.10">
    <property type="entry name" value="CBS-domain"/>
    <property type="match status" value="1"/>
</dbReference>
<dbReference type="InterPro" id="IPR044751">
    <property type="entry name" value="Ion_transp-like_CBS"/>
</dbReference>
<keyword evidence="5 6" id="KW-0129">CBS domain</keyword>
<dbReference type="GO" id="GO:0050660">
    <property type="term" value="F:flavin adenine dinucleotide binding"/>
    <property type="evidence" value="ECO:0007669"/>
    <property type="project" value="InterPro"/>
</dbReference>
<dbReference type="PANTHER" id="PTHR22777:SF32">
    <property type="entry name" value="UPF0053 INNER MEMBRANE PROTEIN YFJD"/>
    <property type="match status" value="1"/>
</dbReference>
<dbReference type="Pfam" id="PF03471">
    <property type="entry name" value="CorC_HlyC"/>
    <property type="match status" value="1"/>
</dbReference>
<dbReference type="STRING" id="153721.MYP_1635"/>
<comment type="subcellular location">
    <subcellularLocation>
        <location evidence="1">Cell membrane</location>
        <topology evidence="1">Multi-pass membrane protein</topology>
    </subcellularLocation>
</comment>
<evidence type="ECO:0000256" key="4">
    <source>
        <dbReference type="ARBA" id="ARBA00022737"/>
    </source>
</evidence>
<gene>
    <name evidence="8" type="ORF">MYP_1635</name>
</gene>
<dbReference type="SMART" id="SM01091">
    <property type="entry name" value="CorC_HlyC"/>
    <property type="match status" value="1"/>
</dbReference>
<dbReference type="SMART" id="SM00116">
    <property type="entry name" value="CBS"/>
    <property type="match status" value="2"/>
</dbReference>
<accession>A0A098LDA6</accession>
<comment type="similarity">
    <text evidence="2">Belongs to the UPF0053 family.</text>
</comment>
<evidence type="ECO:0000313" key="8">
    <source>
        <dbReference type="EMBL" id="GAL84407.1"/>
    </source>
</evidence>
<organism evidence="8 9">
    <name type="scientific">Sporocytophaga myxococcoides</name>
    <dbReference type="NCBI Taxonomy" id="153721"/>
    <lineage>
        <taxon>Bacteria</taxon>
        <taxon>Pseudomonadati</taxon>
        <taxon>Bacteroidota</taxon>
        <taxon>Cytophagia</taxon>
        <taxon>Cytophagales</taxon>
        <taxon>Cytophagaceae</taxon>
        <taxon>Sporocytophaga</taxon>
    </lineage>
</organism>
<keyword evidence="3" id="KW-1003">Cell membrane</keyword>
<dbReference type="GO" id="GO:0005886">
    <property type="term" value="C:plasma membrane"/>
    <property type="evidence" value="ECO:0007669"/>
    <property type="project" value="UniProtKB-SubCell"/>
</dbReference>
<dbReference type="CDD" id="cd04590">
    <property type="entry name" value="CBS_pair_CorC_HlyC_assoc"/>
    <property type="match status" value="1"/>
</dbReference>
<dbReference type="EMBL" id="BBLT01000003">
    <property type="protein sequence ID" value="GAL84407.1"/>
    <property type="molecule type" value="Genomic_DNA"/>
</dbReference>
<dbReference type="Gene3D" id="3.30.465.10">
    <property type="match status" value="1"/>
</dbReference>
<dbReference type="InterPro" id="IPR046342">
    <property type="entry name" value="CBS_dom_sf"/>
</dbReference>
<comment type="caution">
    <text evidence="8">The sequence shown here is derived from an EMBL/GenBank/DDBJ whole genome shotgun (WGS) entry which is preliminary data.</text>
</comment>
<dbReference type="Proteomes" id="UP000030185">
    <property type="component" value="Unassembled WGS sequence"/>
</dbReference>
<evidence type="ECO:0000256" key="6">
    <source>
        <dbReference type="PROSITE-ProRule" id="PRU00703"/>
    </source>
</evidence>
<dbReference type="SUPFAM" id="SSF56176">
    <property type="entry name" value="FAD-binding/transporter-associated domain-like"/>
    <property type="match status" value="1"/>
</dbReference>
<evidence type="ECO:0000256" key="3">
    <source>
        <dbReference type="ARBA" id="ARBA00022475"/>
    </source>
</evidence>
<keyword evidence="3" id="KW-0472">Membrane</keyword>
<reference evidence="8 9" key="1">
    <citation type="submission" date="2014-09" db="EMBL/GenBank/DDBJ databases">
        <title>Sporocytophaga myxococcoides PG-01 genome sequencing.</title>
        <authorList>
            <person name="Liu L."/>
            <person name="Gao P.J."/>
            <person name="Chen G.J."/>
            <person name="Wang L.S."/>
        </authorList>
    </citation>
    <scope>NUCLEOTIDE SEQUENCE [LARGE SCALE GENOMIC DNA]</scope>
    <source>
        <strain evidence="8 9">PG-01</strain>
    </source>
</reference>
<evidence type="ECO:0000256" key="1">
    <source>
        <dbReference type="ARBA" id="ARBA00004651"/>
    </source>
</evidence>
<evidence type="ECO:0000259" key="7">
    <source>
        <dbReference type="PROSITE" id="PS51371"/>
    </source>
</evidence>
<dbReference type="PROSITE" id="PS51371">
    <property type="entry name" value="CBS"/>
    <property type="match status" value="2"/>
</dbReference>
<dbReference type="AlphaFoldDB" id="A0A098LDA6"/>
<dbReference type="PANTHER" id="PTHR22777">
    <property type="entry name" value="HEMOLYSIN-RELATED"/>
    <property type="match status" value="1"/>
</dbReference>
<evidence type="ECO:0000256" key="5">
    <source>
        <dbReference type="ARBA" id="ARBA00023122"/>
    </source>
</evidence>